<feature type="binding site" evidence="8 10">
    <location>
        <begin position="48"/>
        <end position="51"/>
    </location>
    <ligand>
        <name>substrate</name>
    </ligand>
</feature>
<feature type="site" description="Important for activity" evidence="8 12">
    <location>
        <position position="96"/>
    </location>
</feature>
<evidence type="ECO:0000259" key="16">
    <source>
        <dbReference type="Pfam" id="PF05201"/>
    </source>
</evidence>
<evidence type="ECO:0000259" key="14">
    <source>
        <dbReference type="Pfam" id="PF00745"/>
    </source>
</evidence>
<feature type="domain" description="Glutamyl-tRNA reductase N-terminal" evidence="16">
    <location>
        <begin position="6"/>
        <end position="151"/>
    </location>
</feature>
<comment type="domain">
    <text evidence="8">Possesses an unusual extended V-shaped dimeric structure with each monomer consisting of three distinct domains arranged along a curved 'spinal' alpha-helix. The N-terminal catalytic domain specifically recognizes the glutamate moiety of the substrate. The second domain is the NADPH-binding domain, and the third C-terminal domain is responsible for dimerization.</text>
</comment>
<evidence type="ECO:0000313" key="18">
    <source>
        <dbReference type="Proteomes" id="UP000184526"/>
    </source>
</evidence>
<dbReference type="InterPro" id="IPR015895">
    <property type="entry name" value="4pyrrol_synth_GluRdtase_N"/>
</dbReference>
<dbReference type="Pfam" id="PF05201">
    <property type="entry name" value="GlutR_N"/>
    <property type="match status" value="1"/>
</dbReference>
<dbReference type="GO" id="GO:0008883">
    <property type="term" value="F:glutamyl-tRNA reductase activity"/>
    <property type="evidence" value="ECO:0007669"/>
    <property type="project" value="UniProtKB-UniRule"/>
</dbReference>
<feature type="binding site" evidence="8 10">
    <location>
        <position position="106"/>
    </location>
    <ligand>
        <name>substrate</name>
    </ligand>
</feature>
<proteinExistence type="inferred from homology"/>
<evidence type="ECO:0000256" key="6">
    <source>
        <dbReference type="ARBA" id="ARBA00023244"/>
    </source>
</evidence>
<dbReference type="PROSITE" id="PS00747">
    <property type="entry name" value="GLUTR"/>
    <property type="match status" value="1"/>
</dbReference>
<keyword evidence="4 8" id="KW-0521">NADP</keyword>
<dbReference type="PANTHER" id="PTHR43013">
    <property type="entry name" value="GLUTAMYL-TRNA REDUCTASE"/>
    <property type="match status" value="1"/>
</dbReference>
<dbReference type="PIRSF" id="PIRSF000445">
    <property type="entry name" value="4pyrrol_synth_GluRdtase"/>
    <property type="match status" value="1"/>
</dbReference>
<dbReference type="InterPro" id="IPR036453">
    <property type="entry name" value="GluRdtase_dimer_dom_sf"/>
</dbReference>
<dbReference type="InterPro" id="IPR036343">
    <property type="entry name" value="GluRdtase_N_sf"/>
</dbReference>
<comment type="similarity">
    <text evidence="2 8 13">Belongs to the glutamyl-tRNA reductase family.</text>
</comment>
<reference evidence="17 18" key="1">
    <citation type="submission" date="2016-11" db="EMBL/GenBank/DDBJ databases">
        <authorList>
            <person name="Jaros S."/>
            <person name="Januszkiewicz K."/>
            <person name="Wedrychowicz H."/>
        </authorList>
    </citation>
    <scope>NUCLEOTIDE SEQUENCE [LARGE SCALE GENOMIC DNA]</scope>
    <source>
        <strain evidence="17 18">DSM 3089</strain>
    </source>
</reference>
<dbReference type="OrthoDB" id="110209at2"/>
<feature type="domain" description="Quinate/shikimate 5-dehydrogenase/glutamyl-tRNA reductase" evidence="15">
    <location>
        <begin position="171"/>
        <end position="299"/>
    </location>
</feature>
<name>A0A1M5TVF4_9CLOT</name>
<dbReference type="Pfam" id="PF00745">
    <property type="entry name" value="GlutR_dimer"/>
    <property type="match status" value="1"/>
</dbReference>
<dbReference type="SUPFAM" id="SSF51735">
    <property type="entry name" value="NAD(P)-binding Rossmann-fold domains"/>
    <property type="match status" value="1"/>
</dbReference>
<dbReference type="RefSeq" id="WP_072830138.1">
    <property type="nucleotide sequence ID" value="NZ_FQXP01000003.1"/>
</dbReference>
<dbReference type="InterPro" id="IPR006151">
    <property type="entry name" value="Shikm_DH/Glu-tRNA_Rdtase"/>
</dbReference>
<dbReference type="SUPFAM" id="SSF69075">
    <property type="entry name" value="Glutamyl tRNA-reductase dimerization domain"/>
    <property type="match status" value="1"/>
</dbReference>
<evidence type="ECO:0000256" key="13">
    <source>
        <dbReference type="RuleBase" id="RU000584"/>
    </source>
</evidence>
<sequence>MEIAVIGVNHNKTPINIREKVSFTEARKIEGSNYLLDRGIKEVIILSTCNRSEIYIAAKNVRKYIPIVREFYSEFFNISDIEEYLFEKENIDAIRHLYFVTSGLDSIVLGEDQILGQVKDSLLFSMEIGCSGKVLNKLFREAVTVAKGIKSDFKISEIPLSTSYIGIKYLKENIGSFKGKKALIIGTGKISSLALTYLEEEELGEVYITNRTHGKLKSVVNQYPHAKIIEYENRYEYLNKVDILISATAAPHTVIAYEKMPQLESELFILDLALPRDIDRRVAEVKGVTIYDIDDLKKVSDENYQKRIDLCNGAMDIIEDNIETFLQWLQGIKIDPIIKSLNDRCREIEEDTMAYINRKLELDGREQKIIEKMLKSSLKRLIREPIFTLKETKEEGEIEKYIETITDLFNF</sequence>
<gene>
    <name evidence="8" type="primary">hemA</name>
    <name evidence="17" type="ORF">SAMN02745196_00729</name>
</gene>
<evidence type="ECO:0000256" key="8">
    <source>
        <dbReference type="HAMAP-Rule" id="MF_00087"/>
    </source>
</evidence>
<protein>
    <recommendedName>
        <fullName evidence="3 8">Glutamyl-tRNA reductase</fullName>
        <shortName evidence="8">GluTR</shortName>
        <ecNumber evidence="3 8">1.2.1.70</ecNumber>
    </recommendedName>
</protein>
<dbReference type="InterPro" id="IPR000343">
    <property type="entry name" value="4pyrrol_synth_GluRdtase"/>
</dbReference>
<evidence type="ECO:0000256" key="5">
    <source>
        <dbReference type="ARBA" id="ARBA00023002"/>
    </source>
</evidence>
<dbReference type="FunFam" id="3.30.460.30:FF:000001">
    <property type="entry name" value="Glutamyl-tRNA reductase"/>
    <property type="match status" value="1"/>
</dbReference>
<dbReference type="InterPro" id="IPR036291">
    <property type="entry name" value="NAD(P)-bd_dom_sf"/>
</dbReference>
<evidence type="ECO:0000256" key="4">
    <source>
        <dbReference type="ARBA" id="ARBA00022857"/>
    </source>
</evidence>
<comment type="catalytic activity">
    <reaction evidence="7 8 13">
        <text>(S)-4-amino-5-oxopentanoate + tRNA(Glu) + NADP(+) = L-glutamyl-tRNA(Glu) + NADPH + H(+)</text>
        <dbReference type="Rhea" id="RHEA:12344"/>
        <dbReference type="Rhea" id="RHEA-COMP:9663"/>
        <dbReference type="Rhea" id="RHEA-COMP:9680"/>
        <dbReference type="ChEBI" id="CHEBI:15378"/>
        <dbReference type="ChEBI" id="CHEBI:57501"/>
        <dbReference type="ChEBI" id="CHEBI:57783"/>
        <dbReference type="ChEBI" id="CHEBI:58349"/>
        <dbReference type="ChEBI" id="CHEBI:78442"/>
        <dbReference type="ChEBI" id="CHEBI:78520"/>
        <dbReference type="EC" id="1.2.1.70"/>
    </reaction>
</comment>
<dbReference type="NCBIfam" id="TIGR01035">
    <property type="entry name" value="hemA"/>
    <property type="match status" value="1"/>
</dbReference>
<feature type="domain" description="Tetrapyrrole biosynthesis glutamyl-tRNA reductase dimerisation" evidence="14">
    <location>
        <begin position="314"/>
        <end position="410"/>
    </location>
</feature>
<evidence type="ECO:0000256" key="11">
    <source>
        <dbReference type="PIRSR" id="PIRSR000445-3"/>
    </source>
</evidence>
<evidence type="ECO:0000256" key="2">
    <source>
        <dbReference type="ARBA" id="ARBA00005916"/>
    </source>
</evidence>
<dbReference type="HAMAP" id="MF_00087">
    <property type="entry name" value="Glu_tRNA_reductase"/>
    <property type="match status" value="1"/>
</dbReference>
<dbReference type="GO" id="GO:0050661">
    <property type="term" value="F:NADP binding"/>
    <property type="evidence" value="ECO:0007669"/>
    <property type="project" value="InterPro"/>
</dbReference>
<comment type="function">
    <text evidence="8">Catalyzes the NADPH-dependent reduction of glutamyl-tRNA(Glu) to glutamate 1-semialdehyde (GSA).</text>
</comment>
<evidence type="ECO:0000256" key="12">
    <source>
        <dbReference type="PIRSR" id="PIRSR000445-4"/>
    </source>
</evidence>
<dbReference type="GO" id="GO:0019353">
    <property type="term" value="P:protoporphyrinogen IX biosynthetic process from glutamate"/>
    <property type="evidence" value="ECO:0007669"/>
    <property type="project" value="TreeGrafter"/>
</dbReference>
<comment type="subunit">
    <text evidence="8">Homodimer.</text>
</comment>
<dbReference type="Proteomes" id="UP000184526">
    <property type="component" value="Unassembled WGS sequence"/>
</dbReference>
<dbReference type="Gene3D" id="3.40.50.720">
    <property type="entry name" value="NAD(P)-binding Rossmann-like Domain"/>
    <property type="match status" value="1"/>
</dbReference>
<accession>A0A1M5TVF4</accession>
<evidence type="ECO:0000256" key="3">
    <source>
        <dbReference type="ARBA" id="ARBA00012970"/>
    </source>
</evidence>
<feature type="binding site" evidence="8 10">
    <location>
        <begin position="111"/>
        <end position="113"/>
    </location>
    <ligand>
        <name>substrate</name>
    </ligand>
</feature>
<evidence type="ECO:0000256" key="7">
    <source>
        <dbReference type="ARBA" id="ARBA00047464"/>
    </source>
</evidence>
<dbReference type="PANTHER" id="PTHR43013:SF1">
    <property type="entry name" value="GLUTAMYL-TRNA REDUCTASE"/>
    <property type="match status" value="1"/>
</dbReference>
<keyword evidence="18" id="KW-1185">Reference proteome</keyword>
<dbReference type="SUPFAM" id="SSF69742">
    <property type="entry name" value="Glutamyl tRNA-reductase catalytic, N-terminal domain"/>
    <property type="match status" value="1"/>
</dbReference>
<feature type="binding site" evidence="8 10">
    <location>
        <position position="117"/>
    </location>
    <ligand>
        <name>substrate</name>
    </ligand>
</feature>
<dbReference type="AlphaFoldDB" id="A0A1M5TVF4"/>
<dbReference type="InterPro" id="IPR015896">
    <property type="entry name" value="4pyrrol_synth_GluRdtase_dimer"/>
</dbReference>
<comment type="pathway">
    <text evidence="1 8 13">Porphyrin-containing compound metabolism; protoporphyrin-IX biosynthesis; 5-aminolevulinate from L-glutamyl-tRNA(Glu): step 1/2.</text>
</comment>
<dbReference type="Pfam" id="PF01488">
    <property type="entry name" value="Shikimate_DH"/>
    <property type="match status" value="1"/>
</dbReference>
<dbReference type="UniPathway" id="UPA00251">
    <property type="reaction ID" value="UER00316"/>
</dbReference>
<keyword evidence="5 8" id="KW-0560">Oxidoreductase</keyword>
<feature type="binding site" evidence="8 11">
    <location>
        <begin position="186"/>
        <end position="191"/>
    </location>
    <ligand>
        <name>NADP(+)</name>
        <dbReference type="ChEBI" id="CHEBI:58349"/>
    </ligand>
</feature>
<dbReference type="EMBL" id="FQXP01000003">
    <property type="protein sequence ID" value="SHH54641.1"/>
    <property type="molecule type" value="Genomic_DNA"/>
</dbReference>
<comment type="miscellaneous">
    <text evidence="8">During catalysis, the active site Cys acts as a nucleophile attacking the alpha-carbonyl group of tRNA-bound glutamate with the formation of a thioester intermediate between enzyme and glutamate, and the concomitant release of tRNA(Glu). The thioester intermediate is finally reduced by direct hydride transfer from NADPH, to form the product GSA.</text>
</comment>
<dbReference type="EC" id="1.2.1.70" evidence="3 8"/>
<evidence type="ECO:0000256" key="10">
    <source>
        <dbReference type="PIRSR" id="PIRSR000445-2"/>
    </source>
</evidence>
<dbReference type="Gene3D" id="3.30.460.30">
    <property type="entry name" value="Glutamyl-tRNA reductase, N-terminal domain"/>
    <property type="match status" value="1"/>
</dbReference>
<evidence type="ECO:0000259" key="15">
    <source>
        <dbReference type="Pfam" id="PF01488"/>
    </source>
</evidence>
<evidence type="ECO:0000256" key="9">
    <source>
        <dbReference type="PIRSR" id="PIRSR000445-1"/>
    </source>
</evidence>
<evidence type="ECO:0000256" key="1">
    <source>
        <dbReference type="ARBA" id="ARBA00005059"/>
    </source>
</evidence>
<evidence type="ECO:0000313" key="17">
    <source>
        <dbReference type="EMBL" id="SHH54641.1"/>
    </source>
</evidence>
<dbReference type="STRING" id="1121306.SAMN02745196_00729"/>
<dbReference type="CDD" id="cd05213">
    <property type="entry name" value="NAD_bind_Glutamyl_tRNA_reduct"/>
    <property type="match status" value="1"/>
</dbReference>
<feature type="active site" description="Nucleophile" evidence="8 9">
    <location>
        <position position="49"/>
    </location>
</feature>
<organism evidence="17 18">
    <name type="scientific">Clostridium collagenovorans DSM 3089</name>
    <dbReference type="NCBI Taxonomy" id="1121306"/>
    <lineage>
        <taxon>Bacteria</taxon>
        <taxon>Bacillati</taxon>
        <taxon>Bacillota</taxon>
        <taxon>Clostridia</taxon>
        <taxon>Eubacteriales</taxon>
        <taxon>Clostridiaceae</taxon>
        <taxon>Clostridium</taxon>
    </lineage>
</organism>
<dbReference type="InterPro" id="IPR018214">
    <property type="entry name" value="GluRdtase_CS"/>
</dbReference>
<keyword evidence="6 8" id="KW-0627">Porphyrin biosynthesis</keyword>